<dbReference type="InterPro" id="IPR050486">
    <property type="entry name" value="Mannose-1P_guanyltransferase"/>
</dbReference>
<dbReference type="OrthoDB" id="285674at2759"/>
<comment type="caution">
    <text evidence="3">The sequence shown here is derived from an EMBL/GenBank/DDBJ whole genome shotgun (WGS) entry which is preliminary data.</text>
</comment>
<evidence type="ECO:0000313" key="3">
    <source>
        <dbReference type="EMBL" id="GME68799.1"/>
    </source>
</evidence>
<accession>A0A9W6SYB8</accession>
<dbReference type="EMBL" id="BSXU01009351">
    <property type="protein sequence ID" value="GME68799.1"/>
    <property type="molecule type" value="Genomic_DNA"/>
</dbReference>
<proteinExistence type="predicted"/>
<name>A0A9W6SYB8_AMBMO</name>
<gene>
    <name evidence="3" type="ORF">Amon01_000906800</name>
</gene>
<feature type="domain" description="Nucleotidyl transferase" evidence="2">
    <location>
        <begin position="4"/>
        <end position="140"/>
    </location>
</feature>
<reference evidence="3" key="1">
    <citation type="submission" date="2023-04" db="EMBL/GenBank/DDBJ databases">
        <title>Ambrosiozyma monospora NBRC 1965.</title>
        <authorList>
            <person name="Ichikawa N."/>
            <person name="Sato H."/>
            <person name="Tonouchi N."/>
        </authorList>
    </citation>
    <scope>NUCLEOTIDE SEQUENCE</scope>
    <source>
        <strain evidence="3">NBRC 1965</strain>
    </source>
</reference>
<protein>
    <submittedName>
        <fullName evidence="3">Unnamed protein product</fullName>
    </submittedName>
</protein>
<dbReference type="Proteomes" id="UP001165063">
    <property type="component" value="Unassembled WGS sequence"/>
</dbReference>
<dbReference type="InterPro" id="IPR029044">
    <property type="entry name" value="Nucleotide-diphossugar_trans"/>
</dbReference>
<dbReference type="Pfam" id="PF00483">
    <property type="entry name" value="NTP_transferase"/>
    <property type="match status" value="1"/>
</dbReference>
<dbReference type="SUPFAM" id="SSF53448">
    <property type="entry name" value="Nucleotide-diphospho-sugar transferases"/>
    <property type="match status" value="1"/>
</dbReference>
<evidence type="ECO:0000259" key="2">
    <source>
        <dbReference type="Pfam" id="PF00483"/>
    </source>
</evidence>
<sequence>MTSKAVIMVGGSSRGTRFRPLALDEAKILFPIAGKPLLAHTIDAVLKIESITEILLIGFYEPSVFTEFISAFNAKMKYQRRNCSIKYLKEFKALGTAGGLYFFREEIMKGNPDNFLVIHGDIVCEFPLSEIIDFYEAKKELSKEKLDAVLFD</sequence>
<organism evidence="3 4">
    <name type="scientific">Ambrosiozyma monospora</name>
    <name type="common">Yeast</name>
    <name type="synonym">Endomycopsis monosporus</name>
    <dbReference type="NCBI Taxonomy" id="43982"/>
    <lineage>
        <taxon>Eukaryota</taxon>
        <taxon>Fungi</taxon>
        <taxon>Dikarya</taxon>
        <taxon>Ascomycota</taxon>
        <taxon>Saccharomycotina</taxon>
        <taxon>Pichiomycetes</taxon>
        <taxon>Pichiales</taxon>
        <taxon>Pichiaceae</taxon>
        <taxon>Ambrosiozyma</taxon>
    </lineage>
</organism>
<comment type="catalytic activity">
    <reaction evidence="1">
        <text>alpha-D-mannose 1-phosphate + GTP + H(+) = GDP-alpha-D-mannose + diphosphate</text>
        <dbReference type="Rhea" id="RHEA:15229"/>
        <dbReference type="ChEBI" id="CHEBI:15378"/>
        <dbReference type="ChEBI" id="CHEBI:33019"/>
        <dbReference type="ChEBI" id="CHEBI:37565"/>
        <dbReference type="ChEBI" id="CHEBI:57527"/>
        <dbReference type="ChEBI" id="CHEBI:58409"/>
        <dbReference type="EC" id="2.7.7.13"/>
    </reaction>
</comment>
<dbReference type="InterPro" id="IPR005835">
    <property type="entry name" value="NTP_transferase_dom"/>
</dbReference>
<evidence type="ECO:0000256" key="1">
    <source>
        <dbReference type="ARBA" id="ARBA00047343"/>
    </source>
</evidence>
<evidence type="ECO:0000313" key="4">
    <source>
        <dbReference type="Proteomes" id="UP001165063"/>
    </source>
</evidence>
<dbReference type="AlphaFoldDB" id="A0A9W6SYB8"/>
<keyword evidence="4" id="KW-1185">Reference proteome</keyword>
<dbReference type="PANTHER" id="PTHR22572">
    <property type="entry name" value="SUGAR-1-PHOSPHATE GUANYL TRANSFERASE"/>
    <property type="match status" value="1"/>
</dbReference>
<dbReference type="Gene3D" id="3.90.550.10">
    <property type="entry name" value="Spore Coat Polysaccharide Biosynthesis Protein SpsA, Chain A"/>
    <property type="match status" value="1"/>
</dbReference>
<dbReference type="GO" id="GO:0004475">
    <property type="term" value="F:mannose-1-phosphate guanylyltransferase (GTP) activity"/>
    <property type="evidence" value="ECO:0007669"/>
    <property type="project" value="UniProtKB-EC"/>
</dbReference>